<keyword evidence="2" id="KW-0472">Membrane</keyword>
<feature type="region of interest" description="Disordered" evidence="1">
    <location>
        <begin position="22"/>
        <end position="46"/>
    </location>
</feature>
<reference evidence="3 5" key="1">
    <citation type="submission" date="2015-10" db="EMBL/GenBank/DDBJ databases">
        <title>The cercosporin biosynthetic gene cluster was horizontally transferred to several fungal lineages and shown to be expanded in Cercospora beticola based on microsynteny with recipient genomes.</title>
        <authorList>
            <person name="De Jonge R."/>
            <person name="Ebert M.K."/>
            <person name="Suttle J.C."/>
            <person name="Jurick Ii W.M."/>
            <person name="Secor G.A."/>
            <person name="Thomma B.P."/>
            <person name="Van De Peer Y."/>
            <person name="Bolton M.D."/>
        </authorList>
    </citation>
    <scope>NUCLEOTIDE SEQUENCE [LARGE SCALE GENOMIC DNA]</scope>
    <source>
        <strain evidence="3 5">09-40</strain>
    </source>
</reference>
<gene>
    <name evidence="3" type="ORF">CB0940_04799</name>
    <name evidence="4" type="ORF">RHO25_006705</name>
</gene>
<feature type="transmembrane region" description="Helical" evidence="2">
    <location>
        <begin position="60"/>
        <end position="76"/>
    </location>
</feature>
<evidence type="ECO:0000313" key="3">
    <source>
        <dbReference type="EMBL" id="PIA93119.1"/>
    </source>
</evidence>
<organism evidence="3 5">
    <name type="scientific">Cercospora beticola</name>
    <name type="common">Sugarbeet leaf spot fungus</name>
    <dbReference type="NCBI Taxonomy" id="122368"/>
    <lineage>
        <taxon>Eukaryota</taxon>
        <taxon>Fungi</taxon>
        <taxon>Dikarya</taxon>
        <taxon>Ascomycota</taxon>
        <taxon>Pezizomycotina</taxon>
        <taxon>Dothideomycetes</taxon>
        <taxon>Dothideomycetidae</taxon>
        <taxon>Mycosphaerellales</taxon>
        <taxon>Mycosphaerellaceae</taxon>
        <taxon>Cercospora</taxon>
    </lineage>
</organism>
<keyword evidence="6" id="KW-1185">Reference proteome</keyword>
<dbReference type="Proteomes" id="UP000230605">
    <property type="component" value="Chromosome 4"/>
</dbReference>
<keyword evidence="2" id="KW-0812">Transmembrane</keyword>
<proteinExistence type="predicted"/>
<dbReference type="AlphaFoldDB" id="A0A2G5HKQ2"/>
<evidence type="ECO:0000256" key="2">
    <source>
        <dbReference type="SAM" id="Phobius"/>
    </source>
</evidence>
<reference evidence="4 6" key="2">
    <citation type="submission" date="2023-09" db="EMBL/GenBank/DDBJ databases">
        <title>Complete-Gapless Cercospora beticola genome.</title>
        <authorList>
            <person name="Wyatt N.A."/>
            <person name="Spanner R.E."/>
            <person name="Bolton M.D."/>
        </authorList>
    </citation>
    <scope>NUCLEOTIDE SEQUENCE [LARGE SCALE GENOMIC DNA]</scope>
    <source>
        <strain evidence="4">Cb09-40</strain>
    </source>
</reference>
<dbReference type="CDD" id="cd22997">
    <property type="entry name" value="GT_LH"/>
    <property type="match status" value="1"/>
</dbReference>
<evidence type="ECO:0000256" key="1">
    <source>
        <dbReference type="SAM" id="MobiDB-lite"/>
    </source>
</evidence>
<accession>A0A2G5HKQ2</accession>
<dbReference type="PANTHER" id="PTHR36587:SF2">
    <property type="entry name" value="EXPRESSION SITE-ASSOCIATED GENE 3 (ESAG3)-LIKE PROTEIN"/>
    <property type="match status" value="1"/>
</dbReference>
<evidence type="ECO:0000313" key="5">
    <source>
        <dbReference type="Proteomes" id="UP000230605"/>
    </source>
</evidence>
<dbReference type="Proteomes" id="UP001302367">
    <property type="component" value="Chromosome 4"/>
</dbReference>
<dbReference type="OrthoDB" id="422736at2759"/>
<sequence length="592" mass="67855">MTMRQRSWSSAASEAAAKKAEEAASLLTSHEGRTSDPGTNEDGGSRTGIRAIVMLQGKPFFFLVFTWILFIVYILHPSSPSLTSIATAVKEVTDISGSKQNHTISKNPPANLHLVVPASKADVNLCKVMVSAGILGYPDPVVVNWGEDFDDPKYVEGGSHLAKVTGIAQYFNHLDPAKDDDLVLMIDGYDIWLQLRPQTLVDRYFAVNKRADERIAKELGTAAKEHNIHQEIIFGCQKRCWPWTEKDPPCYAVPFSSLPEDVYGPETDTDIGNQANPFIKIRPRFINSGVAMGTVKAMRKMFNQARDLLTNDPFEANMGSDQYIFSHILGDQEVWREALRQDSRNNLQKMKEKLEGGYEPLHPFVPSHVEEVRKKAALRPDKNFEFGIGLDYRMEIGLNTVFSEDDTAWLHWNDTTELELAEQRENIPPTHPYGVTNQTLAKDITDTQPPFWTFNHDPKFPRWMNWTEVPLFTNIWTGIVPAVIHHNAHRDGRKALRETWWNETWYAGYTRYLYDAHIWEPVMPIAYGGYDEDSMRQYWPDERWRGGGRVPSANPEEDDFQSRWIKFDEICRPFHEEIFRDGRGEWILPDVH</sequence>
<dbReference type="EMBL" id="LKMD01000105">
    <property type="protein sequence ID" value="PIA93119.1"/>
    <property type="molecule type" value="Genomic_DNA"/>
</dbReference>
<keyword evidence="2" id="KW-1133">Transmembrane helix</keyword>
<evidence type="ECO:0000313" key="4">
    <source>
        <dbReference type="EMBL" id="WPB02071.1"/>
    </source>
</evidence>
<dbReference type="PANTHER" id="PTHR36587">
    <property type="entry name" value="EXPRESSION SITE-ASSOCIATED GENE 3 (ESAG3)-LIKE PROTEIN"/>
    <property type="match status" value="1"/>
</dbReference>
<evidence type="ECO:0000313" key="6">
    <source>
        <dbReference type="Proteomes" id="UP001302367"/>
    </source>
</evidence>
<name>A0A2G5HKQ2_CERBT</name>
<protein>
    <submittedName>
        <fullName evidence="3">Uncharacterized protein</fullName>
    </submittedName>
</protein>
<dbReference type="EMBL" id="CP134187">
    <property type="protein sequence ID" value="WPB02071.1"/>
    <property type="molecule type" value="Genomic_DNA"/>
</dbReference>